<accession>A0A2N8I152</accession>
<proteinExistence type="predicted"/>
<sequence length="70" mass="7722">MGDASFYHAPCYKARTVEPRSGTGKRGNAAASRRSGRQNSHSVAKNRSVMIKILTCKQESTTYCLPFPDE</sequence>
<dbReference type="EMBL" id="PJKN01000002">
    <property type="protein sequence ID" value="PNC56872.1"/>
    <property type="molecule type" value="Genomic_DNA"/>
</dbReference>
<evidence type="ECO:0000313" key="2">
    <source>
        <dbReference type="EMBL" id="PNC56872.1"/>
    </source>
</evidence>
<evidence type="ECO:0000256" key="1">
    <source>
        <dbReference type="SAM" id="MobiDB-lite"/>
    </source>
</evidence>
<dbReference type="Proteomes" id="UP000235914">
    <property type="component" value="Unassembled WGS sequence"/>
</dbReference>
<dbReference type="AlphaFoldDB" id="A0A2N8I152"/>
<protein>
    <submittedName>
        <fullName evidence="2">Uncharacterized protein</fullName>
    </submittedName>
</protein>
<feature type="compositionally biased region" description="Low complexity" evidence="1">
    <location>
        <begin position="26"/>
        <end position="40"/>
    </location>
</feature>
<feature type="region of interest" description="Disordered" evidence="1">
    <location>
        <begin position="17"/>
        <end position="44"/>
    </location>
</feature>
<gene>
    <name evidence="2" type="ORF">CXU09_04665</name>
</gene>
<name>A0A2N8I152_9BACT</name>
<evidence type="ECO:0000313" key="3">
    <source>
        <dbReference type="Proteomes" id="UP000235914"/>
    </source>
</evidence>
<reference evidence="2 3" key="1">
    <citation type="journal article" date="2017" name="BMC Genomics">
        <title>Genome sequencing of 39 Akkermansia muciniphila isolates reveals its population structure, genomic and functional diverisity, and global distribution in mammalian gut microbiotas.</title>
        <authorList>
            <person name="Guo X."/>
            <person name="Li S."/>
            <person name="Zhang J."/>
            <person name="Wu F."/>
            <person name="Li X."/>
            <person name="Wu D."/>
            <person name="Zhang M."/>
            <person name="Ou Z."/>
            <person name="Jie Z."/>
            <person name="Yan Q."/>
            <person name="Li P."/>
            <person name="Yi J."/>
            <person name="Peng Y."/>
        </authorList>
    </citation>
    <scope>NUCLEOTIDE SEQUENCE [LARGE SCALE GENOMIC DNA]</scope>
    <source>
        <strain evidence="2 3">GP43</strain>
    </source>
</reference>
<comment type="caution">
    <text evidence="2">The sequence shown here is derived from an EMBL/GenBank/DDBJ whole genome shotgun (WGS) entry which is preliminary data.</text>
</comment>
<organism evidence="2 3">
    <name type="scientific">Akkermansia muciniphila</name>
    <dbReference type="NCBI Taxonomy" id="239935"/>
    <lineage>
        <taxon>Bacteria</taxon>
        <taxon>Pseudomonadati</taxon>
        <taxon>Verrucomicrobiota</taxon>
        <taxon>Verrucomicrobiia</taxon>
        <taxon>Verrucomicrobiales</taxon>
        <taxon>Akkermansiaceae</taxon>
        <taxon>Akkermansia</taxon>
    </lineage>
</organism>